<gene>
    <name evidence="1" type="ORF">SDC9_101229</name>
</gene>
<comment type="caution">
    <text evidence="1">The sequence shown here is derived from an EMBL/GenBank/DDBJ whole genome shotgun (WGS) entry which is preliminary data.</text>
</comment>
<name>A0A645AQ45_9ZZZZ</name>
<proteinExistence type="predicted"/>
<evidence type="ECO:0000313" key="1">
    <source>
        <dbReference type="EMBL" id="MPM54451.1"/>
    </source>
</evidence>
<evidence type="ECO:0008006" key="2">
    <source>
        <dbReference type="Google" id="ProtNLM"/>
    </source>
</evidence>
<reference evidence="1" key="1">
    <citation type="submission" date="2019-08" db="EMBL/GenBank/DDBJ databases">
        <authorList>
            <person name="Kucharzyk K."/>
            <person name="Murdoch R.W."/>
            <person name="Higgins S."/>
            <person name="Loffler F."/>
        </authorList>
    </citation>
    <scope>NUCLEOTIDE SEQUENCE</scope>
</reference>
<protein>
    <recommendedName>
        <fullName evidence="2">Outer membrane protein beta-barrel domain-containing protein</fullName>
    </recommendedName>
</protein>
<dbReference type="EMBL" id="VSSQ01014807">
    <property type="protein sequence ID" value="MPM54451.1"/>
    <property type="molecule type" value="Genomic_DNA"/>
</dbReference>
<dbReference type="AlphaFoldDB" id="A0A645AQ45"/>
<accession>A0A645AQ45</accession>
<organism evidence="1">
    <name type="scientific">bioreactor metagenome</name>
    <dbReference type="NCBI Taxonomy" id="1076179"/>
    <lineage>
        <taxon>unclassified sequences</taxon>
        <taxon>metagenomes</taxon>
        <taxon>ecological metagenomes</taxon>
    </lineage>
</organism>
<sequence>MVFNIKDHSGLSEPVFFQADINAFVSPFRNNRRNDFRVGGGLGFYKLSGEGYAARSAFGFNLIIENTFMINDLFFIGAKAFMQPYFNKESSSGVLLKAGVNF</sequence>